<comment type="caution">
    <text evidence="1">The sequence shown here is derived from an EMBL/GenBank/DDBJ whole genome shotgun (WGS) entry which is preliminary data.</text>
</comment>
<protein>
    <submittedName>
        <fullName evidence="1">Uncharacterized protein</fullName>
    </submittedName>
</protein>
<organism evidence="1 2">
    <name type="scientific">Secundilactobacillus pentosiphilus</name>
    <dbReference type="NCBI Taxonomy" id="1714682"/>
    <lineage>
        <taxon>Bacteria</taxon>
        <taxon>Bacillati</taxon>
        <taxon>Bacillota</taxon>
        <taxon>Bacilli</taxon>
        <taxon>Lactobacillales</taxon>
        <taxon>Lactobacillaceae</taxon>
        <taxon>Secundilactobacillus</taxon>
    </lineage>
</organism>
<keyword evidence="2" id="KW-1185">Reference proteome</keyword>
<dbReference type="Proteomes" id="UP000198430">
    <property type="component" value="Unassembled WGS sequence"/>
</dbReference>
<accession>A0A1Z5IM14</accession>
<name>A0A1Z5IM14_9LACO</name>
<reference evidence="1 2" key="1">
    <citation type="submission" date="2015-11" db="EMBL/GenBank/DDBJ databases">
        <title>Draft genome sequences of new species of the genus Lactobacillus isolated from orchardgrass silage.</title>
        <authorList>
            <person name="Tohno M."/>
            <person name="Tanizawa Y."/>
            <person name="Arita M."/>
        </authorList>
    </citation>
    <scope>NUCLEOTIDE SEQUENCE [LARGE SCALE GENOMIC DNA]</scope>
    <source>
        <strain evidence="1 2">IWT140</strain>
    </source>
</reference>
<evidence type="ECO:0000313" key="2">
    <source>
        <dbReference type="Proteomes" id="UP000198430"/>
    </source>
</evidence>
<gene>
    <name evidence="1" type="ORF">IWT140_00037</name>
</gene>
<dbReference type="EMBL" id="BCMH01000001">
    <property type="protein sequence ID" value="GAX02441.1"/>
    <property type="molecule type" value="Genomic_DNA"/>
</dbReference>
<sequence length="116" mass="13365">MLDVKDSVERLAWNTEHHFLHIQAQHEFMRAWAIQFELGYTDLRVIQVALQLAQPAQLALLHELTAAYHSVYQYEYAFVAGGLDGFNQQFGGQIDEYERAEKRLLSVLDQVKAVSD</sequence>
<proteinExistence type="predicted"/>
<evidence type="ECO:0000313" key="1">
    <source>
        <dbReference type="EMBL" id="GAX02441.1"/>
    </source>
</evidence>
<dbReference type="RefSeq" id="WP_089087435.1">
    <property type="nucleotide sequence ID" value="NZ_BCMH01000001.1"/>
</dbReference>
<dbReference type="AlphaFoldDB" id="A0A1Z5IM14"/>